<proteinExistence type="predicted"/>
<feature type="region of interest" description="Disordered" evidence="1">
    <location>
        <begin position="1"/>
        <end position="32"/>
    </location>
</feature>
<sequence length="64" mass="6695">MDYFDARGDAALSGTGEEYKRDKPLGGDNDPEVDVVIREDSPVDGAVSAPNATIARGGEDVVDV</sequence>
<keyword evidence="3" id="KW-1185">Reference proteome</keyword>
<reference evidence="3" key="1">
    <citation type="journal article" date="2012" name="PLoS Genet.">
        <title>The genomes of the fungal plant pathogens Cladosporium fulvum and Dothistroma septosporum reveal adaptation to different hosts and lifestyles but also signatures of common ancestry.</title>
        <authorList>
            <person name="de Wit P.J.G.M."/>
            <person name="van der Burgt A."/>
            <person name="Oekmen B."/>
            <person name="Stergiopoulos I."/>
            <person name="Abd-Elsalam K.A."/>
            <person name="Aerts A.L."/>
            <person name="Bahkali A.H."/>
            <person name="Beenen H.G."/>
            <person name="Chettri P."/>
            <person name="Cox M.P."/>
            <person name="Datema E."/>
            <person name="de Vries R.P."/>
            <person name="Dhillon B."/>
            <person name="Ganley A.R."/>
            <person name="Griffiths S.A."/>
            <person name="Guo Y."/>
            <person name="Hamelin R.C."/>
            <person name="Henrissat B."/>
            <person name="Kabir M.S."/>
            <person name="Jashni M.K."/>
            <person name="Kema G."/>
            <person name="Klaubauf S."/>
            <person name="Lapidus A."/>
            <person name="Levasseur A."/>
            <person name="Lindquist E."/>
            <person name="Mehrabi R."/>
            <person name="Ohm R.A."/>
            <person name="Owen T.J."/>
            <person name="Salamov A."/>
            <person name="Schwelm A."/>
            <person name="Schijlen E."/>
            <person name="Sun H."/>
            <person name="van den Burg H.A."/>
            <person name="van Ham R.C.H.J."/>
            <person name="Zhang S."/>
            <person name="Goodwin S.B."/>
            <person name="Grigoriev I.V."/>
            <person name="Collemare J."/>
            <person name="Bradshaw R.E."/>
        </authorList>
    </citation>
    <scope>NUCLEOTIDE SEQUENCE [LARGE SCALE GENOMIC DNA]</scope>
    <source>
        <strain evidence="3">NZE10 / CBS 128990</strain>
    </source>
</reference>
<dbReference type="EMBL" id="KB446542">
    <property type="protein sequence ID" value="EME41616.1"/>
    <property type="molecule type" value="Genomic_DNA"/>
</dbReference>
<dbReference type="AlphaFoldDB" id="N1PJY5"/>
<dbReference type="HOGENOM" id="CLU_2867626_0_0_1"/>
<evidence type="ECO:0000313" key="2">
    <source>
        <dbReference type="EMBL" id="EME41616.1"/>
    </source>
</evidence>
<dbReference type="Proteomes" id="UP000016933">
    <property type="component" value="Unassembled WGS sequence"/>
</dbReference>
<organism evidence="2 3">
    <name type="scientific">Dothistroma septosporum (strain NZE10 / CBS 128990)</name>
    <name type="common">Red band needle blight fungus</name>
    <name type="synonym">Mycosphaerella pini</name>
    <dbReference type="NCBI Taxonomy" id="675120"/>
    <lineage>
        <taxon>Eukaryota</taxon>
        <taxon>Fungi</taxon>
        <taxon>Dikarya</taxon>
        <taxon>Ascomycota</taxon>
        <taxon>Pezizomycotina</taxon>
        <taxon>Dothideomycetes</taxon>
        <taxon>Dothideomycetidae</taxon>
        <taxon>Mycosphaerellales</taxon>
        <taxon>Mycosphaerellaceae</taxon>
        <taxon>Dothistroma</taxon>
    </lineage>
</organism>
<protein>
    <submittedName>
        <fullName evidence="2">Uncharacterized protein</fullName>
    </submittedName>
</protein>
<evidence type="ECO:0000256" key="1">
    <source>
        <dbReference type="SAM" id="MobiDB-lite"/>
    </source>
</evidence>
<evidence type="ECO:0000313" key="3">
    <source>
        <dbReference type="Proteomes" id="UP000016933"/>
    </source>
</evidence>
<gene>
    <name evidence="2" type="ORF">DOTSEDRAFT_26765</name>
</gene>
<accession>N1PJY5</accession>
<name>N1PJY5_DOTSN</name>
<reference evidence="2 3" key="2">
    <citation type="journal article" date="2012" name="PLoS Pathog.">
        <title>Diverse lifestyles and strategies of plant pathogenesis encoded in the genomes of eighteen Dothideomycetes fungi.</title>
        <authorList>
            <person name="Ohm R.A."/>
            <person name="Feau N."/>
            <person name="Henrissat B."/>
            <person name="Schoch C.L."/>
            <person name="Horwitz B.A."/>
            <person name="Barry K.W."/>
            <person name="Condon B.J."/>
            <person name="Copeland A.C."/>
            <person name="Dhillon B."/>
            <person name="Glaser F."/>
            <person name="Hesse C.N."/>
            <person name="Kosti I."/>
            <person name="LaButti K."/>
            <person name="Lindquist E.A."/>
            <person name="Lucas S."/>
            <person name="Salamov A.A."/>
            <person name="Bradshaw R.E."/>
            <person name="Ciuffetti L."/>
            <person name="Hamelin R.C."/>
            <person name="Kema G.H.J."/>
            <person name="Lawrence C."/>
            <person name="Scott J.A."/>
            <person name="Spatafora J.W."/>
            <person name="Turgeon B.G."/>
            <person name="de Wit P.J.G.M."/>
            <person name="Zhong S."/>
            <person name="Goodwin S.B."/>
            <person name="Grigoriev I.V."/>
        </authorList>
    </citation>
    <scope>NUCLEOTIDE SEQUENCE [LARGE SCALE GENOMIC DNA]</scope>
    <source>
        <strain evidence="3">NZE10 / CBS 128990</strain>
    </source>
</reference>